<keyword evidence="2" id="KW-0547">Nucleotide-binding</keyword>
<name>X0TH33_9ZZZZ</name>
<dbReference type="GO" id="GO:0004822">
    <property type="term" value="F:isoleucine-tRNA ligase activity"/>
    <property type="evidence" value="ECO:0007669"/>
    <property type="project" value="TreeGrafter"/>
</dbReference>
<evidence type="ECO:0000313" key="7">
    <source>
        <dbReference type="EMBL" id="GAF92863.1"/>
    </source>
</evidence>
<evidence type="ECO:0000256" key="2">
    <source>
        <dbReference type="ARBA" id="ARBA00022741"/>
    </source>
</evidence>
<protein>
    <recommendedName>
        <fullName evidence="6">Methionyl/Valyl/Leucyl/Isoleucyl-tRNA synthetase anticodon-binding domain-containing protein</fullName>
    </recommendedName>
</protein>
<keyword evidence="5" id="KW-0030">Aminoacyl-tRNA synthetase</keyword>
<organism evidence="7">
    <name type="scientific">marine sediment metagenome</name>
    <dbReference type="NCBI Taxonomy" id="412755"/>
    <lineage>
        <taxon>unclassified sequences</taxon>
        <taxon>metagenomes</taxon>
        <taxon>ecological metagenomes</taxon>
    </lineage>
</organism>
<keyword evidence="4" id="KW-0648">Protein biosynthesis</keyword>
<dbReference type="InterPro" id="IPR009080">
    <property type="entry name" value="tRNAsynth_Ia_anticodon-bd"/>
</dbReference>
<sequence length="70" mass="8203">ADMPELERYMLHLLAELDAKLKLAAEEYDFNSYTRLIADFCNNDLSAFYFDIRKDNLYCDAPTSKGEFRP</sequence>
<dbReference type="InterPro" id="IPR050081">
    <property type="entry name" value="Ile-tRNA_ligase"/>
</dbReference>
<keyword evidence="3" id="KW-0067">ATP-binding</keyword>
<dbReference type="Pfam" id="PF08264">
    <property type="entry name" value="Anticodon_1"/>
    <property type="match status" value="1"/>
</dbReference>
<dbReference type="PANTHER" id="PTHR42765:SF1">
    <property type="entry name" value="ISOLEUCINE--TRNA LIGASE, MITOCHONDRIAL"/>
    <property type="match status" value="1"/>
</dbReference>
<dbReference type="EMBL" id="BARS01014385">
    <property type="protein sequence ID" value="GAF92863.1"/>
    <property type="molecule type" value="Genomic_DNA"/>
</dbReference>
<dbReference type="GO" id="GO:0005524">
    <property type="term" value="F:ATP binding"/>
    <property type="evidence" value="ECO:0007669"/>
    <property type="project" value="UniProtKB-KW"/>
</dbReference>
<evidence type="ECO:0000256" key="3">
    <source>
        <dbReference type="ARBA" id="ARBA00022840"/>
    </source>
</evidence>
<evidence type="ECO:0000259" key="6">
    <source>
        <dbReference type="Pfam" id="PF08264"/>
    </source>
</evidence>
<feature type="non-terminal residue" evidence="7">
    <location>
        <position position="70"/>
    </location>
</feature>
<evidence type="ECO:0000256" key="4">
    <source>
        <dbReference type="ARBA" id="ARBA00022917"/>
    </source>
</evidence>
<dbReference type="SUPFAM" id="SSF47323">
    <property type="entry name" value="Anticodon-binding domain of a subclass of class I aminoacyl-tRNA synthetases"/>
    <property type="match status" value="1"/>
</dbReference>
<keyword evidence="1" id="KW-0436">Ligase</keyword>
<evidence type="ECO:0000256" key="5">
    <source>
        <dbReference type="ARBA" id="ARBA00023146"/>
    </source>
</evidence>
<dbReference type="AlphaFoldDB" id="X0TH33"/>
<proteinExistence type="predicted"/>
<accession>X0TH33</accession>
<dbReference type="PANTHER" id="PTHR42765">
    <property type="entry name" value="SOLEUCYL-TRNA SYNTHETASE"/>
    <property type="match status" value="1"/>
</dbReference>
<dbReference type="GO" id="GO:0005829">
    <property type="term" value="C:cytosol"/>
    <property type="evidence" value="ECO:0007669"/>
    <property type="project" value="TreeGrafter"/>
</dbReference>
<feature type="domain" description="Methionyl/Valyl/Leucyl/Isoleucyl-tRNA synthetase anticodon-binding" evidence="6">
    <location>
        <begin position="7"/>
        <end position="64"/>
    </location>
</feature>
<comment type="caution">
    <text evidence="7">The sequence shown here is derived from an EMBL/GenBank/DDBJ whole genome shotgun (WGS) entry which is preliminary data.</text>
</comment>
<dbReference type="GO" id="GO:0006428">
    <property type="term" value="P:isoleucyl-tRNA aminoacylation"/>
    <property type="evidence" value="ECO:0007669"/>
    <property type="project" value="TreeGrafter"/>
</dbReference>
<dbReference type="Gene3D" id="1.10.730.20">
    <property type="match status" value="1"/>
</dbReference>
<dbReference type="InterPro" id="IPR013155">
    <property type="entry name" value="M/V/L/I-tRNA-synth_anticd-bd"/>
</dbReference>
<feature type="non-terminal residue" evidence="7">
    <location>
        <position position="1"/>
    </location>
</feature>
<evidence type="ECO:0000256" key="1">
    <source>
        <dbReference type="ARBA" id="ARBA00022598"/>
    </source>
</evidence>
<reference evidence="7" key="1">
    <citation type="journal article" date="2014" name="Front. Microbiol.">
        <title>High frequency of phylogenetically diverse reductive dehalogenase-homologous genes in deep subseafloor sedimentary metagenomes.</title>
        <authorList>
            <person name="Kawai M."/>
            <person name="Futagami T."/>
            <person name="Toyoda A."/>
            <person name="Takaki Y."/>
            <person name="Nishi S."/>
            <person name="Hori S."/>
            <person name="Arai W."/>
            <person name="Tsubouchi T."/>
            <person name="Morono Y."/>
            <person name="Uchiyama I."/>
            <person name="Ito T."/>
            <person name="Fujiyama A."/>
            <person name="Inagaki F."/>
            <person name="Takami H."/>
        </authorList>
    </citation>
    <scope>NUCLEOTIDE SEQUENCE</scope>
    <source>
        <strain evidence="7">Expedition CK06-06</strain>
    </source>
</reference>
<gene>
    <name evidence="7" type="ORF">S01H1_24294</name>
</gene>